<dbReference type="Proteomes" id="UP001341840">
    <property type="component" value="Unassembled WGS sequence"/>
</dbReference>
<keyword evidence="3" id="KW-1185">Reference proteome</keyword>
<name>A0ABU6QHZ4_9FABA</name>
<feature type="compositionally biased region" description="Low complexity" evidence="1">
    <location>
        <begin position="124"/>
        <end position="134"/>
    </location>
</feature>
<accession>A0ABU6QHZ4</accession>
<organism evidence="2 3">
    <name type="scientific">Stylosanthes scabra</name>
    <dbReference type="NCBI Taxonomy" id="79078"/>
    <lineage>
        <taxon>Eukaryota</taxon>
        <taxon>Viridiplantae</taxon>
        <taxon>Streptophyta</taxon>
        <taxon>Embryophyta</taxon>
        <taxon>Tracheophyta</taxon>
        <taxon>Spermatophyta</taxon>
        <taxon>Magnoliopsida</taxon>
        <taxon>eudicotyledons</taxon>
        <taxon>Gunneridae</taxon>
        <taxon>Pentapetalae</taxon>
        <taxon>rosids</taxon>
        <taxon>fabids</taxon>
        <taxon>Fabales</taxon>
        <taxon>Fabaceae</taxon>
        <taxon>Papilionoideae</taxon>
        <taxon>50 kb inversion clade</taxon>
        <taxon>dalbergioids sensu lato</taxon>
        <taxon>Dalbergieae</taxon>
        <taxon>Pterocarpus clade</taxon>
        <taxon>Stylosanthes</taxon>
    </lineage>
</organism>
<gene>
    <name evidence="2" type="ORF">PIB30_049559</name>
</gene>
<evidence type="ECO:0000313" key="2">
    <source>
        <dbReference type="EMBL" id="MED6111116.1"/>
    </source>
</evidence>
<dbReference type="EMBL" id="JASCZI010000334">
    <property type="protein sequence ID" value="MED6111116.1"/>
    <property type="molecule type" value="Genomic_DNA"/>
</dbReference>
<protein>
    <submittedName>
        <fullName evidence="2">Uncharacterized protein</fullName>
    </submittedName>
</protein>
<evidence type="ECO:0000313" key="3">
    <source>
        <dbReference type="Proteomes" id="UP001341840"/>
    </source>
</evidence>
<feature type="region of interest" description="Disordered" evidence="1">
    <location>
        <begin position="120"/>
        <end position="182"/>
    </location>
</feature>
<reference evidence="2 3" key="1">
    <citation type="journal article" date="2023" name="Plants (Basel)">
        <title>Bridging the Gap: Combining Genomics and Transcriptomics Approaches to Understand Stylosanthes scabra, an Orphan Legume from the Brazilian Caatinga.</title>
        <authorList>
            <person name="Ferreira-Neto J.R.C."/>
            <person name="da Silva M.D."/>
            <person name="Binneck E."/>
            <person name="de Melo N.F."/>
            <person name="da Silva R.H."/>
            <person name="de Melo A.L.T.M."/>
            <person name="Pandolfi V."/>
            <person name="Bustamante F.O."/>
            <person name="Brasileiro-Vidal A.C."/>
            <person name="Benko-Iseppon A.M."/>
        </authorList>
    </citation>
    <scope>NUCLEOTIDE SEQUENCE [LARGE SCALE GENOMIC DNA]</scope>
    <source>
        <tissue evidence="2">Leaves</tissue>
    </source>
</reference>
<dbReference type="Gene3D" id="1.10.287.700">
    <property type="entry name" value="Helix hairpin bin"/>
    <property type="match status" value="1"/>
</dbReference>
<feature type="region of interest" description="Disordered" evidence="1">
    <location>
        <begin position="78"/>
        <end position="106"/>
    </location>
</feature>
<proteinExistence type="predicted"/>
<feature type="compositionally biased region" description="Polar residues" evidence="1">
    <location>
        <begin position="164"/>
        <end position="173"/>
    </location>
</feature>
<feature type="region of interest" description="Disordered" evidence="1">
    <location>
        <begin position="39"/>
        <end position="59"/>
    </location>
</feature>
<comment type="caution">
    <text evidence="2">The sequence shown here is derived from an EMBL/GenBank/DDBJ whole genome shotgun (WGS) entry which is preliminary data.</text>
</comment>
<evidence type="ECO:0000256" key="1">
    <source>
        <dbReference type="SAM" id="MobiDB-lite"/>
    </source>
</evidence>
<feature type="compositionally biased region" description="Polar residues" evidence="1">
    <location>
        <begin position="141"/>
        <end position="155"/>
    </location>
</feature>
<sequence length="182" mass="19699">MAGRINSLVSSLPKFGHAGATIARASAWNPRIFAAATPRPIQVPPHSNNNQEKGTAATDGMKHETSEQVFNSMNDTSQQDKAYSTAEHMASRTMDKAGQVAGQMAQDISEKAKETLQETWDSTKNAASKAAANKASEKAKQTMQNAWDSTKNTADTVLEKAQDSADSFKQSAETLRRNIKKN</sequence>